<dbReference type="Pfam" id="PF00503">
    <property type="entry name" value="G-alpha"/>
    <property type="match status" value="1"/>
</dbReference>
<evidence type="ECO:0000256" key="7">
    <source>
        <dbReference type="PIRSR" id="PIRSR601019-1"/>
    </source>
</evidence>
<name>A0A8B7AQB5_ORYAF</name>
<evidence type="ECO:0000256" key="4">
    <source>
        <dbReference type="ARBA" id="ARBA00022842"/>
    </source>
</evidence>
<comment type="function">
    <text evidence="9">Guanine nucleotide-binding proteins (G proteins) function as transducers in numerous signaling pathways controlled by G protein-coupled receptors (GPCRs).</text>
</comment>
<dbReference type="PROSITE" id="PS51882">
    <property type="entry name" value="G_ALPHA"/>
    <property type="match status" value="1"/>
</dbReference>
<feature type="binding site" evidence="7">
    <location>
        <begin position="729"/>
        <end position="733"/>
    </location>
    <ligand>
        <name>GTP</name>
        <dbReference type="ChEBI" id="CHEBI:37565"/>
    </ligand>
</feature>
<dbReference type="GO" id="GO:0003924">
    <property type="term" value="F:GTPase activity"/>
    <property type="evidence" value="ECO:0007669"/>
    <property type="project" value="UniProtKB-UniRule"/>
</dbReference>
<evidence type="ECO:0000256" key="10">
    <source>
        <dbReference type="SAM" id="MobiDB-lite"/>
    </source>
</evidence>
<feature type="region of interest" description="Disordered" evidence="10">
    <location>
        <begin position="1"/>
        <end position="132"/>
    </location>
</feature>
<feature type="region of interest" description="Disordered" evidence="10">
    <location>
        <begin position="482"/>
        <end position="532"/>
    </location>
</feature>
<dbReference type="Gene3D" id="3.40.50.300">
    <property type="entry name" value="P-loop containing nucleotide triphosphate hydrolases"/>
    <property type="match status" value="1"/>
</dbReference>
<dbReference type="GO" id="GO:0005737">
    <property type="term" value="C:cytoplasm"/>
    <property type="evidence" value="ECO:0007669"/>
    <property type="project" value="TreeGrafter"/>
</dbReference>
<keyword evidence="11" id="KW-1185">Reference proteome</keyword>
<comment type="subunit">
    <text evidence="9">G proteins are composed of 3 units; alpha, beta and gamma. The alpha chain contains the guanine nucleotide binding site.</text>
</comment>
<dbReference type="Proteomes" id="UP000694850">
    <property type="component" value="Unplaced"/>
</dbReference>
<sequence>MGVRSCLHGNTMSGQRDTPSELGEQPQQALEAPGAAAPSPGPRAAEEMETAPPVSEPVPIEGDSEACGPAQVSRPSSQGLGEAIEEARGLGGASPPPEEAMPFDIKQPSSGGFWPTLEQHGAQPGVRAGLGASGPAAVEARAFRGARAGLEGYSPPPEEAMPFELQQPDQGNITPAPMQLGALALESPGLGVPGAPPEQPRALGPASPGFGGYSPPPEEAVPFELEGAASGGDSPPLGRPGASTELDGSGQLAAAASPGAVLFPASAAAPPLGVPGAPGRPAREATRAQSGFAGTSPPVEISRPPLEIGSAPRGVDDAPVNMDSPPIALDGPPIEVSRAPVEAERAEGERPPVEGAAAEMEGGSRAAGAEGGKVPSAGRAGAPAARPQLQLLRPPSPEIQAAELPGPVPPRAAARRAKAERGRSRSRHDEGSDSSDDEASSGDESDEGTGCYFWGQCRRGRRRRKQSRSALHSFLAQALGGCFGSRSESPQARARASKAKKVPLAEKRRQKRKEAMEKRAQKRAEKKRSAIIDKQLQDEKMGYMCTHRLLLLGAGESGKSTIVKQMRILHVNGFNGEGGEEDPQAARSNSDGEKATKVQDIKNNLKEAIETIVAAMSNLVPPVELANPENQFRVDYILSVMNVPDFDFPPEFYEHAKALWEDEGVRACYERANEYQLIDCAQYFLDKIDVIKQADYVPSDQDLLRCRVLTSGIFETKFQVDKVNFHMFDVGGQRDERRKWIQCFNDVTAIIFVVASSSYNMVIREDNQTNRLQEALNLFKSIWNNRWLRTISVILFLNKQDLLAEKVLAGKSKIEDYFPEFARYTTPEDATPEPGEDPRVTRAKYFIRDEFLRISTASGDGRHYCYPHFTCAVDTENIRRVFNDCRDIIQRMHLRQYELL</sequence>
<evidence type="ECO:0000313" key="11">
    <source>
        <dbReference type="Proteomes" id="UP000694850"/>
    </source>
</evidence>
<keyword evidence="3 7" id="KW-0547">Nucleotide-binding</keyword>
<evidence type="ECO:0000256" key="6">
    <source>
        <dbReference type="ARBA" id="ARBA00023224"/>
    </source>
</evidence>
<dbReference type="SMART" id="SM00275">
    <property type="entry name" value="G_alpha"/>
    <property type="match status" value="1"/>
</dbReference>
<proteinExistence type="inferred from homology"/>
<dbReference type="AlphaFoldDB" id="A0A8B7AQB5"/>
<feature type="compositionally biased region" description="Low complexity" evidence="10">
    <location>
        <begin position="24"/>
        <end position="38"/>
    </location>
</feature>
<organism evidence="11 12">
    <name type="scientific">Orycteropus afer afer</name>
    <dbReference type="NCBI Taxonomy" id="1230840"/>
    <lineage>
        <taxon>Eukaryota</taxon>
        <taxon>Metazoa</taxon>
        <taxon>Chordata</taxon>
        <taxon>Craniata</taxon>
        <taxon>Vertebrata</taxon>
        <taxon>Euteleostomi</taxon>
        <taxon>Mammalia</taxon>
        <taxon>Eutheria</taxon>
        <taxon>Afrotheria</taxon>
        <taxon>Tubulidentata</taxon>
        <taxon>Orycteropodidae</taxon>
        <taxon>Orycteropus</taxon>
    </lineage>
</organism>
<keyword evidence="5 7" id="KW-0342">GTP-binding</keyword>
<dbReference type="GO" id="GO:0007606">
    <property type="term" value="P:sensory perception of chemical stimulus"/>
    <property type="evidence" value="ECO:0007669"/>
    <property type="project" value="TreeGrafter"/>
</dbReference>
<dbReference type="InterPro" id="IPR027417">
    <property type="entry name" value="P-loop_NTPase"/>
</dbReference>
<dbReference type="PANTHER" id="PTHR10218">
    <property type="entry name" value="GTP-BINDING PROTEIN ALPHA SUBUNIT"/>
    <property type="match status" value="1"/>
</dbReference>
<feature type="compositionally biased region" description="Low complexity" evidence="10">
    <location>
        <begin position="354"/>
        <end position="368"/>
    </location>
</feature>
<dbReference type="PRINTS" id="PR00443">
    <property type="entry name" value="GPROTEINAS"/>
</dbReference>
<accession>A0A8B7AQB5</accession>
<feature type="binding site" evidence="8">
    <location>
        <position position="560"/>
    </location>
    <ligand>
        <name>Mg(2+)</name>
        <dbReference type="ChEBI" id="CHEBI:18420"/>
    </ligand>
</feature>
<dbReference type="GO" id="GO:0046872">
    <property type="term" value="F:metal ion binding"/>
    <property type="evidence" value="ECO:0007669"/>
    <property type="project" value="UniProtKB-UniRule"/>
</dbReference>
<dbReference type="RefSeq" id="XP_007949712.1">
    <property type="nucleotide sequence ID" value="XM_007951521.2"/>
</dbReference>
<feature type="binding site" evidence="7">
    <location>
        <begin position="704"/>
        <end position="710"/>
    </location>
    <ligand>
        <name>GTP</name>
        <dbReference type="ChEBI" id="CHEBI:37565"/>
    </ligand>
</feature>
<dbReference type="GO" id="GO:0031698">
    <property type="term" value="F:beta-2 adrenergic receptor binding"/>
    <property type="evidence" value="ECO:0007669"/>
    <property type="project" value="TreeGrafter"/>
</dbReference>
<dbReference type="PANTHER" id="PTHR10218:SF348">
    <property type="entry name" value="GUANINE NUCLEOTIDE-BINDING PROTEIN G(S) SUBUNIT ALPHA ISOFORMS XLAS"/>
    <property type="match status" value="1"/>
</dbReference>
<dbReference type="GO" id="GO:0051430">
    <property type="term" value="F:corticotropin-releasing hormone receptor 1 binding"/>
    <property type="evidence" value="ECO:0007669"/>
    <property type="project" value="TreeGrafter"/>
</dbReference>
<keyword evidence="4 8" id="KW-0460">Magnesium</keyword>
<keyword evidence="9" id="KW-1003">Cell membrane</keyword>
<dbReference type="GO" id="GO:0031852">
    <property type="term" value="F:mu-type opioid receptor binding"/>
    <property type="evidence" value="ECO:0007669"/>
    <property type="project" value="TreeGrafter"/>
</dbReference>
<evidence type="ECO:0000256" key="1">
    <source>
        <dbReference type="ARBA" id="ARBA00007172"/>
    </source>
</evidence>
<feature type="compositionally biased region" description="Acidic residues" evidence="10">
    <location>
        <begin position="432"/>
        <end position="447"/>
    </location>
</feature>
<evidence type="ECO:0000256" key="5">
    <source>
        <dbReference type="ARBA" id="ARBA00023134"/>
    </source>
</evidence>
<feature type="binding site" evidence="7">
    <location>
        <begin position="798"/>
        <end position="801"/>
    </location>
    <ligand>
        <name>GTP</name>
        <dbReference type="ChEBI" id="CHEBI:37565"/>
    </ligand>
</feature>
<dbReference type="OrthoDB" id="9836061at2759"/>
<feature type="region of interest" description="Disordered" evidence="10">
    <location>
        <begin position="399"/>
        <end position="453"/>
    </location>
</feature>
<dbReference type="FunFam" id="1.10.400.10:FF:000003">
    <property type="entry name" value="Guanine nucleotide-binding protein G(S) subunit alpha"/>
    <property type="match status" value="1"/>
</dbReference>
<dbReference type="GO" id="GO:0005159">
    <property type="term" value="F:insulin-like growth factor receptor binding"/>
    <property type="evidence" value="ECO:0007669"/>
    <property type="project" value="TreeGrafter"/>
</dbReference>
<feature type="compositionally biased region" description="Polar residues" evidence="10">
    <location>
        <begin position="8"/>
        <end position="17"/>
    </location>
</feature>
<dbReference type="FunFam" id="3.40.50.300:FF:006178">
    <property type="entry name" value="Guanine nucleotide-binding protein G(s) subunit alpha isoforms short"/>
    <property type="match status" value="2"/>
</dbReference>
<dbReference type="InterPro" id="IPR011025">
    <property type="entry name" value="GproteinA_insert"/>
</dbReference>
<feature type="compositionally biased region" description="Basic and acidic residues" evidence="10">
    <location>
        <begin position="503"/>
        <end position="532"/>
    </location>
</feature>
<comment type="similarity">
    <text evidence="1 9">Belongs to the G-alpha family. G(s) subfamily.</text>
</comment>
<evidence type="ECO:0000256" key="3">
    <source>
        <dbReference type="ARBA" id="ARBA00022741"/>
    </source>
</evidence>
<dbReference type="GO" id="GO:0035255">
    <property type="term" value="F:ionotropic glutamate receptor binding"/>
    <property type="evidence" value="ECO:0007669"/>
    <property type="project" value="TreeGrafter"/>
</dbReference>
<dbReference type="CDD" id="cd00066">
    <property type="entry name" value="G-alpha"/>
    <property type="match status" value="1"/>
</dbReference>
<dbReference type="GO" id="GO:0031748">
    <property type="term" value="F:D1 dopamine receptor binding"/>
    <property type="evidence" value="ECO:0007669"/>
    <property type="project" value="TreeGrafter"/>
</dbReference>
<dbReference type="GO" id="GO:0007191">
    <property type="term" value="P:adenylate cyclase-activating dopamine receptor signaling pathway"/>
    <property type="evidence" value="ECO:0007669"/>
    <property type="project" value="TreeGrafter"/>
</dbReference>
<keyword evidence="2 8" id="KW-0479">Metal-binding</keyword>
<feature type="region of interest" description="Disordered" evidence="10">
    <location>
        <begin position="574"/>
        <end position="596"/>
    </location>
</feature>
<feature type="region of interest" description="Disordered" evidence="10">
    <location>
        <begin position="148"/>
        <end position="249"/>
    </location>
</feature>
<dbReference type="SUPFAM" id="SSF47895">
    <property type="entry name" value="Transducin (alpha subunit), insertion domain"/>
    <property type="match status" value="1"/>
</dbReference>
<protein>
    <recommendedName>
        <fullName evidence="9">Guanine nucleotide-binding protein G(s) subunit alpha</fullName>
    </recommendedName>
    <alternativeName>
        <fullName evidence="9">Adenylate cyclase-stimulating G alpha protein</fullName>
    </alternativeName>
</protein>
<dbReference type="SUPFAM" id="SSF52540">
    <property type="entry name" value="P-loop containing nucleoside triphosphate hydrolases"/>
    <property type="match status" value="1"/>
</dbReference>
<dbReference type="InterPro" id="IPR001019">
    <property type="entry name" value="Gprotein_alpha_su"/>
</dbReference>
<evidence type="ECO:0000313" key="12">
    <source>
        <dbReference type="RefSeq" id="XP_007949712.1"/>
    </source>
</evidence>
<gene>
    <name evidence="12" type="primary">LOC103206084</name>
</gene>
<evidence type="ECO:0000256" key="9">
    <source>
        <dbReference type="RuleBase" id="RU369121"/>
    </source>
</evidence>
<dbReference type="GO" id="GO:0005525">
    <property type="term" value="F:GTP binding"/>
    <property type="evidence" value="ECO:0007669"/>
    <property type="project" value="UniProtKB-UniRule"/>
</dbReference>
<feature type="binding site" evidence="8">
    <location>
        <position position="710"/>
    </location>
    <ligand>
        <name>Mg(2+)</name>
        <dbReference type="ChEBI" id="CHEBI:18420"/>
    </ligand>
</feature>
<dbReference type="Gene3D" id="1.10.400.10">
    <property type="entry name" value="GI Alpha 1, domain 2-like"/>
    <property type="match status" value="1"/>
</dbReference>
<dbReference type="GO" id="GO:0031683">
    <property type="term" value="F:G-protein beta/gamma-subunit complex binding"/>
    <property type="evidence" value="ECO:0007669"/>
    <property type="project" value="UniProtKB-UniRule"/>
</dbReference>
<comment type="subcellular location">
    <subcellularLocation>
        <location evidence="9">Cell membrane</location>
    </subcellularLocation>
</comment>
<feature type="binding site" evidence="7">
    <location>
        <position position="872"/>
    </location>
    <ligand>
        <name>GTP</name>
        <dbReference type="ChEBI" id="CHEBI:37565"/>
    </ligand>
</feature>
<evidence type="ECO:0000256" key="2">
    <source>
        <dbReference type="ARBA" id="ARBA00022723"/>
    </source>
</evidence>
<evidence type="ECO:0000256" key="8">
    <source>
        <dbReference type="PIRSR" id="PIRSR601019-2"/>
    </source>
</evidence>
<feature type="region of interest" description="Disordered" evidence="10">
    <location>
        <begin position="272"/>
        <end position="383"/>
    </location>
</feature>
<feature type="compositionally biased region" description="Basic and acidic residues" evidence="10">
    <location>
        <begin position="417"/>
        <end position="431"/>
    </location>
</feature>
<dbReference type="PRINTS" id="PR00318">
    <property type="entry name" value="GPROTEINA"/>
</dbReference>
<feature type="compositionally biased region" description="Basic and acidic residues" evidence="10">
    <location>
        <begin position="341"/>
        <end position="352"/>
    </location>
</feature>
<feature type="binding site" evidence="7">
    <location>
        <begin position="556"/>
        <end position="561"/>
    </location>
    <ligand>
        <name>GTP</name>
        <dbReference type="ChEBI" id="CHEBI:37565"/>
    </ligand>
</feature>
<reference evidence="12" key="1">
    <citation type="submission" date="2025-08" db="UniProtKB">
        <authorList>
            <consortium name="RefSeq"/>
        </authorList>
    </citation>
    <scope>IDENTIFICATION</scope>
</reference>
<dbReference type="InterPro" id="IPR000367">
    <property type="entry name" value="Gprotein_alpha_S"/>
</dbReference>
<keyword evidence="9" id="KW-0472">Membrane</keyword>
<dbReference type="GO" id="GO:0005834">
    <property type="term" value="C:heterotrimeric G-protein complex"/>
    <property type="evidence" value="ECO:0007669"/>
    <property type="project" value="UniProtKB-UniRule"/>
</dbReference>
<dbReference type="GeneID" id="103206084"/>
<keyword evidence="6 9" id="KW-0807">Transducer</keyword>